<reference evidence="2 3" key="1">
    <citation type="submission" date="2018-01" db="EMBL/GenBank/DDBJ databases">
        <title>Draft genome sequence of Sphaerisporangium sp. 7K107.</title>
        <authorList>
            <person name="Sahin N."/>
            <person name="Saygin H."/>
            <person name="Ay H."/>
        </authorList>
    </citation>
    <scope>NUCLEOTIDE SEQUENCE [LARGE SCALE GENOMIC DNA]</scope>
    <source>
        <strain evidence="2 3">7K107</strain>
    </source>
</reference>
<evidence type="ECO:0000313" key="3">
    <source>
        <dbReference type="Proteomes" id="UP000248544"/>
    </source>
</evidence>
<keyword evidence="3" id="KW-1185">Reference proteome</keyword>
<sequence>MTRIDLSNAVWRKSSRSQQNGACVEVATLHQHVAVRDSKNPDGPVLIFTTEDWRAFTGAVARGETPAP</sequence>
<gene>
    <name evidence="2" type="ORF">C1I98_05320</name>
</gene>
<accession>A0A2W2HG04</accession>
<dbReference type="InterPro" id="IPR007278">
    <property type="entry name" value="DUF397"/>
</dbReference>
<dbReference type="EMBL" id="POUA01000024">
    <property type="protein sequence ID" value="PZG53909.1"/>
    <property type="molecule type" value="Genomic_DNA"/>
</dbReference>
<dbReference type="RefSeq" id="WP_111165945.1">
    <property type="nucleotide sequence ID" value="NZ_POUA01000024.1"/>
</dbReference>
<proteinExistence type="predicted"/>
<evidence type="ECO:0000313" key="2">
    <source>
        <dbReference type="EMBL" id="PZG53909.1"/>
    </source>
</evidence>
<organism evidence="2 3">
    <name type="scientific">Spongiactinospora gelatinilytica</name>
    <dbReference type="NCBI Taxonomy" id="2666298"/>
    <lineage>
        <taxon>Bacteria</taxon>
        <taxon>Bacillati</taxon>
        <taxon>Actinomycetota</taxon>
        <taxon>Actinomycetes</taxon>
        <taxon>Streptosporangiales</taxon>
        <taxon>Streptosporangiaceae</taxon>
        <taxon>Spongiactinospora</taxon>
    </lineage>
</organism>
<dbReference type="AlphaFoldDB" id="A0A2W2HG04"/>
<feature type="domain" description="DUF397" evidence="1">
    <location>
        <begin position="9"/>
        <end position="60"/>
    </location>
</feature>
<dbReference type="Proteomes" id="UP000248544">
    <property type="component" value="Unassembled WGS sequence"/>
</dbReference>
<evidence type="ECO:0000259" key="1">
    <source>
        <dbReference type="Pfam" id="PF04149"/>
    </source>
</evidence>
<protein>
    <submittedName>
        <fullName evidence="2">DUF397 domain-containing protein</fullName>
    </submittedName>
</protein>
<comment type="caution">
    <text evidence="2">The sequence shown here is derived from an EMBL/GenBank/DDBJ whole genome shotgun (WGS) entry which is preliminary data.</text>
</comment>
<name>A0A2W2HG04_9ACTN</name>
<dbReference type="Pfam" id="PF04149">
    <property type="entry name" value="DUF397"/>
    <property type="match status" value="1"/>
</dbReference>